<protein>
    <submittedName>
        <fullName evidence="2">Uncharacterized protein</fullName>
    </submittedName>
</protein>
<accession>A0A8W7P9W7</accession>
<feature type="compositionally biased region" description="Low complexity" evidence="1">
    <location>
        <begin position="35"/>
        <end position="46"/>
    </location>
</feature>
<organism evidence="2">
    <name type="scientific">Anopheles coluzzii</name>
    <name type="common">African malaria mosquito</name>
    <dbReference type="NCBI Taxonomy" id="1518534"/>
    <lineage>
        <taxon>Eukaryota</taxon>
        <taxon>Metazoa</taxon>
        <taxon>Ecdysozoa</taxon>
        <taxon>Arthropoda</taxon>
        <taxon>Hexapoda</taxon>
        <taxon>Insecta</taxon>
        <taxon>Pterygota</taxon>
        <taxon>Neoptera</taxon>
        <taxon>Endopterygota</taxon>
        <taxon>Diptera</taxon>
        <taxon>Nematocera</taxon>
        <taxon>Culicoidea</taxon>
        <taxon>Culicidae</taxon>
        <taxon>Anophelinae</taxon>
        <taxon>Anopheles</taxon>
    </lineage>
</organism>
<evidence type="ECO:0000313" key="2">
    <source>
        <dbReference type="EnsemblMetazoa" id="ACOM028114-PA.1"/>
    </source>
</evidence>
<reference evidence="2" key="1">
    <citation type="submission" date="2022-08" db="UniProtKB">
        <authorList>
            <consortium name="EnsemblMetazoa"/>
        </authorList>
    </citation>
    <scope>IDENTIFICATION</scope>
</reference>
<dbReference type="AlphaFoldDB" id="A0A8W7P9W7"/>
<proteinExistence type="predicted"/>
<feature type="compositionally biased region" description="Polar residues" evidence="1">
    <location>
        <begin position="59"/>
        <end position="69"/>
    </location>
</feature>
<evidence type="ECO:0000256" key="1">
    <source>
        <dbReference type="SAM" id="MobiDB-lite"/>
    </source>
</evidence>
<feature type="region of interest" description="Disordered" evidence="1">
    <location>
        <begin position="29"/>
        <end position="69"/>
    </location>
</feature>
<sequence length="69" mass="7517">MVAEFVSVYAKSSHSLTGIVPKIRSFPVSNKISGQQGTEQQQQQQCIRHHQHRPDNPGKNVSGSSSTGN</sequence>
<dbReference type="EnsemblMetazoa" id="ACOM028114-RA">
    <property type="protein sequence ID" value="ACOM028114-PA.1"/>
    <property type="gene ID" value="ACOM028114"/>
</dbReference>
<dbReference type="Proteomes" id="UP000075882">
    <property type="component" value="Unassembled WGS sequence"/>
</dbReference>
<name>A0A8W7P9W7_ANOCL</name>